<dbReference type="PROSITE" id="PS00107">
    <property type="entry name" value="PROTEIN_KINASE_ATP"/>
    <property type="match status" value="1"/>
</dbReference>
<name>A0A1S3VWU0_VIGRR</name>
<dbReference type="GeneID" id="106779227"/>
<dbReference type="InterPro" id="IPR004041">
    <property type="entry name" value="NAF_dom"/>
</dbReference>
<dbReference type="FunFam" id="1.10.510.10:FF:000571">
    <property type="entry name" value="Maternal embryonic leucine zipper kinase"/>
    <property type="match status" value="1"/>
</dbReference>
<dbReference type="Gene3D" id="3.30.310.80">
    <property type="entry name" value="Kinase associated domain 1, KA1"/>
    <property type="match status" value="1"/>
</dbReference>
<dbReference type="KEGG" id="vra:106779227"/>
<dbReference type="PROSITE" id="PS50011">
    <property type="entry name" value="PROTEIN_KINASE_DOM"/>
    <property type="match status" value="1"/>
</dbReference>
<organism evidence="11 12">
    <name type="scientific">Vigna radiata var. radiata</name>
    <name type="common">Mung bean</name>
    <name type="synonym">Phaseolus aureus</name>
    <dbReference type="NCBI Taxonomy" id="3916"/>
    <lineage>
        <taxon>Eukaryota</taxon>
        <taxon>Viridiplantae</taxon>
        <taxon>Streptophyta</taxon>
        <taxon>Embryophyta</taxon>
        <taxon>Tracheophyta</taxon>
        <taxon>Spermatophyta</taxon>
        <taxon>Magnoliopsida</taxon>
        <taxon>eudicotyledons</taxon>
        <taxon>Gunneridae</taxon>
        <taxon>Pentapetalae</taxon>
        <taxon>rosids</taxon>
        <taxon>fabids</taxon>
        <taxon>Fabales</taxon>
        <taxon>Fabaceae</taxon>
        <taxon>Papilionoideae</taxon>
        <taxon>50 kb inversion clade</taxon>
        <taxon>NPAAA clade</taxon>
        <taxon>indigoferoid/millettioid clade</taxon>
        <taxon>Phaseoleae</taxon>
        <taxon>Vigna</taxon>
    </lineage>
</organism>
<keyword evidence="5 9" id="KW-0547">Nucleotide-binding</keyword>
<dbReference type="PANTHER" id="PTHR43895">
    <property type="entry name" value="CALCIUM/CALMODULIN-DEPENDENT PROTEIN KINASE KINASE-RELATED"/>
    <property type="match status" value="1"/>
</dbReference>
<dbReference type="Pfam" id="PF00069">
    <property type="entry name" value="Pkinase"/>
    <property type="match status" value="1"/>
</dbReference>
<keyword evidence="6" id="KW-0418">Kinase</keyword>
<dbReference type="GO" id="GO:0005524">
    <property type="term" value="F:ATP binding"/>
    <property type="evidence" value="ECO:0007669"/>
    <property type="project" value="UniProtKB-UniRule"/>
</dbReference>
<dbReference type="SUPFAM" id="SSF56112">
    <property type="entry name" value="Protein kinase-like (PK-like)"/>
    <property type="match status" value="1"/>
</dbReference>
<evidence type="ECO:0000313" key="12">
    <source>
        <dbReference type="RefSeq" id="XP_014522785.1"/>
    </source>
</evidence>
<gene>
    <name evidence="12" type="primary">LOC106779227</name>
</gene>
<sequence>MEHSESSTSSNTNSRVGSYVLGQTLGKGNFSIVKLARCLKTGDNVAIKIFDKHAVLSNQPKNELQKLNLLKMKMIRHPNVVHVREEIYSKTQFFIVTEHVTGGELFDKITNTGRMEEPEARKYFQQLIHAVDYCHSRGVSHKNLKPENLLVDADGVLKILDFGTNMLSQQVGPDGLLHTARGLPHYIAPEERMNIGYEDAKSDIWSCGVILFFLLAGYLPFKCNDTTDLCLEMFKADFTCPSFFSPSAKRLIKRILDPNPATRVAIKDILEDEWFKNEPQSQELSASFDDGSAEPVSQDPAEPVPKNAFQIMRAFLGFNLVGNLLNKVLGKRVKSFVSKCSPDEIISGIERTIASMGFNVKKRKYKLKIEWETDEHKGHLSMVIKIFKVNPSLFKVEVRRDGKNNPDFKEFYSDLCAGLRDIIWEEKSANSKRDGASTSTAK</sequence>
<dbReference type="InterPro" id="IPR011009">
    <property type="entry name" value="Kinase-like_dom_sf"/>
</dbReference>
<keyword evidence="7 9" id="KW-0067">ATP-binding</keyword>
<keyword evidence="4" id="KW-0808">Transferase</keyword>
<proteinExistence type="inferred from homology"/>
<feature type="binding site" evidence="9">
    <location>
        <position position="48"/>
    </location>
    <ligand>
        <name>ATP</name>
        <dbReference type="ChEBI" id="CHEBI:30616"/>
    </ligand>
</feature>
<evidence type="ECO:0000256" key="1">
    <source>
        <dbReference type="ARBA" id="ARBA00001936"/>
    </source>
</evidence>
<keyword evidence="11" id="KW-1185">Reference proteome</keyword>
<dbReference type="RefSeq" id="XP_014522785.1">
    <property type="nucleotide sequence ID" value="XM_014667299.1"/>
</dbReference>
<dbReference type="OrthoDB" id="6513151at2759"/>
<evidence type="ECO:0000256" key="3">
    <source>
        <dbReference type="ARBA" id="ARBA00022527"/>
    </source>
</evidence>
<dbReference type="STRING" id="3916.A0A1S3VWU0"/>
<keyword evidence="3" id="KW-0723">Serine/threonine-protein kinase</keyword>
<dbReference type="PANTHER" id="PTHR43895:SF123">
    <property type="entry name" value="NON-SPECIFIC SERINE_THREONINE PROTEIN KINASE"/>
    <property type="match status" value="1"/>
</dbReference>
<dbReference type="GO" id="GO:0004674">
    <property type="term" value="F:protein serine/threonine kinase activity"/>
    <property type="evidence" value="ECO:0007669"/>
    <property type="project" value="UniProtKB-KW"/>
</dbReference>
<evidence type="ECO:0000256" key="6">
    <source>
        <dbReference type="ARBA" id="ARBA00022777"/>
    </source>
</evidence>
<dbReference type="Gene3D" id="1.10.510.10">
    <property type="entry name" value="Transferase(Phosphotransferase) domain 1"/>
    <property type="match status" value="1"/>
</dbReference>
<evidence type="ECO:0000256" key="7">
    <source>
        <dbReference type="ARBA" id="ARBA00022840"/>
    </source>
</evidence>
<evidence type="ECO:0000256" key="9">
    <source>
        <dbReference type="PROSITE-ProRule" id="PRU10141"/>
    </source>
</evidence>
<evidence type="ECO:0000256" key="8">
    <source>
        <dbReference type="ARBA" id="ARBA00058225"/>
    </source>
</evidence>
<protein>
    <submittedName>
        <fullName evidence="12">CBL-interacting serine/threonine-protein kinase 23-like</fullName>
    </submittedName>
</protein>
<dbReference type="Pfam" id="PF03822">
    <property type="entry name" value="NAF"/>
    <property type="match status" value="1"/>
</dbReference>
<reference evidence="12" key="1">
    <citation type="submission" date="2025-08" db="UniProtKB">
        <authorList>
            <consortium name="RefSeq"/>
        </authorList>
    </citation>
    <scope>IDENTIFICATION</scope>
    <source>
        <tissue evidence="12">Leaf</tissue>
    </source>
</reference>
<evidence type="ECO:0000259" key="10">
    <source>
        <dbReference type="PROSITE" id="PS50011"/>
    </source>
</evidence>
<dbReference type="Proteomes" id="UP000087766">
    <property type="component" value="Unplaced"/>
</dbReference>
<dbReference type="CDD" id="cd12195">
    <property type="entry name" value="CIPK_C"/>
    <property type="match status" value="1"/>
</dbReference>
<evidence type="ECO:0000256" key="4">
    <source>
        <dbReference type="ARBA" id="ARBA00022679"/>
    </source>
</evidence>
<evidence type="ECO:0000313" key="11">
    <source>
        <dbReference type="Proteomes" id="UP000087766"/>
    </source>
</evidence>
<dbReference type="AlphaFoldDB" id="A0A1S3VWU0"/>
<evidence type="ECO:0000256" key="2">
    <source>
        <dbReference type="ARBA" id="ARBA00006234"/>
    </source>
</evidence>
<comment type="cofactor">
    <cofactor evidence="1">
        <name>Mn(2+)</name>
        <dbReference type="ChEBI" id="CHEBI:29035"/>
    </cofactor>
</comment>
<comment type="similarity">
    <text evidence="2">Belongs to the protein kinase superfamily. CAMK Ser/Thr protein kinase family. SNF1 subfamily.</text>
</comment>
<evidence type="ECO:0000256" key="5">
    <source>
        <dbReference type="ARBA" id="ARBA00022741"/>
    </source>
</evidence>
<dbReference type="InterPro" id="IPR017441">
    <property type="entry name" value="Protein_kinase_ATP_BS"/>
</dbReference>
<dbReference type="InterPro" id="IPR000719">
    <property type="entry name" value="Prot_kinase_dom"/>
</dbReference>
<accession>A0A1S3VWU0</accession>
<comment type="function">
    <text evidence="8">CIPK serine-threonine protein kinases interact with CBL proteins. Binding of a CBL protein to the regulatory NAF domain of CIPK protein lead to the activation of the kinase in a calcium-dependent manner.</text>
</comment>
<dbReference type="GO" id="GO:0007165">
    <property type="term" value="P:signal transduction"/>
    <property type="evidence" value="ECO:0007669"/>
    <property type="project" value="InterPro"/>
</dbReference>
<feature type="domain" description="Protein kinase" evidence="10">
    <location>
        <begin position="19"/>
        <end position="275"/>
    </location>
</feature>